<sequence length="513" mass="56861">MCMSDLELLGLHSANYSSLSHGNTINKIHFFISAKFYVSRICFSAIRKMCLPCLAAQLACCCGSAACSLCCSCLPSMKTSTGTRLMYMFFLVLATAVSCVMLSSSVQEGLRSLWFYQQLCASIEDNAVNCSALLGAEAVYKIMFGTACFFFLLIVLTFGINNTQDCRASLQNGFWFIKFLILAGICTGAFFIPNTTTFVQVWRYIGMAGGILFILLQLVLLIDFAHTWNSNWLSGVDNNKCWFVALALCTFLLYAGTITGFILMIVFYTDAVGCTLNRIFIGINFGLTLLISLLAISPKVQEHQPRSGLLQSSVVALYVTFLTYSAIASNPGELREFDNNGTLEMRSVTCFQGQFDDTSKTISIVTGLLLVFVVVTYVSLRSTSSSEQNRLMVRRNHQDVEEATCCCCCVGGGDDFDDVESDKNGGQKVLNDEQDSVSYSYSFFHFIFFLTTLYVMMTLTNWFSPEPQSLENGFIFGNTAAMWVKIATSWAAIVIYVWTLLAPACFPDREFPS</sequence>
<feature type="transmembrane region" description="Helical" evidence="6">
    <location>
        <begin position="308"/>
        <end position="327"/>
    </location>
</feature>
<dbReference type="PANTHER" id="PTHR10383:SF48">
    <property type="entry name" value="SERINE INCORPORATOR 1-LIKE"/>
    <property type="match status" value="1"/>
</dbReference>
<dbReference type="Proteomes" id="UP001642483">
    <property type="component" value="Unassembled WGS sequence"/>
</dbReference>
<keyword evidence="4 6" id="KW-1133">Transmembrane helix</keyword>
<dbReference type="PANTHER" id="PTHR10383">
    <property type="entry name" value="SERINE INCORPORATOR"/>
    <property type="match status" value="1"/>
</dbReference>
<evidence type="ECO:0000256" key="1">
    <source>
        <dbReference type="ARBA" id="ARBA00004141"/>
    </source>
</evidence>
<evidence type="ECO:0000313" key="7">
    <source>
        <dbReference type="EMBL" id="CAK8677831.1"/>
    </source>
</evidence>
<evidence type="ECO:0000256" key="2">
    <source>
        <dbReference type="ARBA" id="ARBA00006665"/>
    </source>
</evidence>
<comment type="similarity">
    <text evidence="2">Belongs to the TDE1 family.</text>
</comment>
<name>A0ABP0FDT5_CLALP</name>
<evidence type="ECO:0000256" key="5">
    <source>
        <dbReference type="ARBA" id="ARBA00023136"/>
    </source>
</evidence>
<keyword evidence="3 6" id="KW-0812">Transmembrane</keyword>
<dbReference type="EMBL" id="CAWYQH010000046">
    <property type="protein sequence ID" value="CAK8677831.1"/>
    <property type="molecule type" value="Genomic_DNA"/>
</dbReference>
<feature type="transmembrane region" description="Helical" evidence="6">
    <location>
        <begin position="361"/>
        <end position="380"/>
    </location>
</feature>
<dbReference type="Pfam" id="PF03348">
    <property type="entry name" value="Serinc"/>
    <property type="match status" value="1"/>
</dbReference>
<proteinExistence type="inferred from homology"/>
<comment type="caution">
    <text evidence="7">The sequence shown here is derived from an EMBL/GenBank/DDBJ whole genome shotgun (WGS) entry which is preliminary data.</text>
</comment>
<gene>
    <name evidence="7" type="ORF">CVLEPA_LOCUS7824</name>
</gene>
<feature type="transmembrane region" description="Helical" evidence="6">
    <location>
        <begin position="443"/>
        <end position="463"/>
    </location>
</feature>
<keyword evidence="5 6" id="KW-0472">Membrane</keyword>
<feature type="transmembrane region" description="Helical" evidence="6">
    <location>
        <begin position="204"/>
        <end position="222"/>
    </location>
</feature>
<organism evidence="7 8">
    <name type="scientific">Clavelina lepadiformis</name>
    <name type="common">Light-bulb sea squirt</name>
    <name type="synonym">Ascidia lepadiformis</name>
    <dbReference type="NCBI Taxonomy" id="159417"/>
    <lineage>
        <taxon>Eukaryota</taxon>
        <taxon>Metazoa</taxon>
        <taxon>Chordata</taxon>
        <taxon>Tunicata</taxon>
        <taxon>Ascidiacea</taxon>
        <taxon>Aplousobranchia</taxon>
        <taxon>Clavelinidae</taxon>
        <taxon>Clavelina</taxon>
    </lineage>
</organism>
<feature type="transmembrane region" description="Helical" evidence="6">
    <location>
        <begin position="85"/>
        <end position="106"/>
    </location>
</feature>
<reference evidence="7 8" key="1">
    <citation type="submission" date="2024-02" db="EMBL/GenBank/DDBJ databases">
        <authorList>
            <person name="Daric V."/>
            <person name="Darras S."/>
        </authorList>
    </citation>
    <scope>NUCLEOTIDE SEQUENCE [LARGE SCALE GENOMIC DNA]</scope>
</reference>
<evidence type="ECO:0000313" key="8">
    <source>
        <dbReference type="Proteomes" id="UP001642483"/>
    </source>
</evidence>
<evidence type="ECO:0008006" key="9">
    <source>
        <dbReference type="Google" id="ProtNLM"/>
    </source>
</evidence>
<accession>A0ABP0FDT5</accession>
<feature type="transmembrane region" description="Helical" evidence="6">
    <location>
        <begin position="242"/>
        <end position="267"/>
    </location>
</feature>
<protein>
    <recommendedName>
        <fullName evidence="9">Serine incorporator 5</fullName>
    </recommendedName>
</protein>
<evidence type="ECO:0000256" key="3">
    <source>
        <dbReference type="ARBA" id="ARBA00022692"/>
    </source>
</evidence>
<evidence type="ECO:0000256" key="4">
    <source>
        <dbReference type="ARBA" id="ARBA00022989"/>
    </source>
</evidence>
<feature type="transmembrane region" description="Helical" evidence="6">
    <location>
        <begin position="142"/>
        <end position="161"/>
    </location>
</feature>
<feature type="transmembrane region" description="Helical" evidence="6">
    <location>
        <begin position="279"/>
        <end position="296"/>
    </location>
</feature>
<comment type="subcellular location">
    <subcellularLocation>
        <location evidence="1">Membrane</location>
        <topology evidence="1">Multi-pass membrane protein</topology>
    </subcellularLocation>
</comment>
<dbReference type="InterPro" id="IPR005016">
    <property type="entry name" value="TDE1/TMS"/>
</dbReference>
<feature type="transmembrane region" description="Helical" evidence="6">
    <location>
        <begin position="483"/>
        <end position="506"/>
    </location>
</feature>
<feature type="transmembrane region" description="Helical" evidence="6">
    <location>
        <begin position="173"/>
        <end position="192"/>
    </location>
</feature>
<keyword evidence="8" id="KW-1185">Reference proteome</keyword>
<evidence type="ECO:0000256" key="6">
    <source>
        <dbReference type="SAM" id="Phobius"/>
    </source>
</evidence>